<evidence type="ECO:0000313" key="2">
    <source>
        <dbReference type="EMBL" id="TXI36530.1"/>
    </source>
</evidence>
<proteinExistence type="predicted"/>
<dbReference type="Pfam" id="PF00990">
    <property type="entry name" value="GGDEF"/>
    <property type="match status" value="1"/>
</dbReference>
<gene>
    <name evidence="2" type="ORF">E6Q51_05345</name>
</gene>
<dbReference type="Gene3D" id="3.30.70.270">
    <property type="match status" value="1"/>
</dbReference>
<dbReference type="InterPro" id="IPR029787">
    <property type="entry name" value="Nucleotide_cyclase"/>
</dbReference>
<dbReference type="Proteomes" id="UP000321374">
    <property type="component" value="Unassembled WGS sequence"/>
</dbReference>
<comment type="caution">
    <text evidence="2">The sequence shown here is derived from an EMBL/GenBank/DDBJ whole genome shotgun (WGS) entry which is preliminary data.</text>
</comment>
<name>A0A5C7WGM6_METME</name>
<dbReference type="InterPro" id="IPR043128">
    <property type="entry name" value="Rev_trsase/Diguanyl_cyclase"/>
</dbReference>
<dbReference type="SUPFAM" id="SSF55073">
    <property type="entry name" value="Nucleotide cyclase"/>
    <property type="match status" value="1"/>
</dbReference>
<organism evidence="2 3">
    <name type="scientific">Methylophilus methylotrophus</name>
    <name type="common">Bacterium W3A1</name>
    <dbReference type="NCBI Taxonomy" id="17"/>
    <lineage>
        <taxon>Bacteria</taxon>
        <taxon>Pseudomonadati</taxon>
        <taxon>Pseudomonadota</taxon>
        <taxon>Betaproteobacteria</taxon>
        <taxon>Nitrosomonadales</taxon>
        <taxon>Methylophilaceae</taxon>
        <taxon>Methylophilus</taxon>
    </lineage>
</organism>
<sequence>FQLSTSIGIAFSQRSTCVDLIKLADEAVYEAKAAGRGNYKSKQSE</sequence>
<feature type="non-terminal residue" evidence="2">
    <location>
        <position position="1"/>
    </location>
</feature>
<protein>
    <submittedName>
        <fullName evidence="2">Diguanylate cyclase</fullName>
    </submittedName>
</protein>
<dbReference type="EMBL" id="SSGG01000086">
    <property type="protein sequence ID" value="TXI36530.1"/>
    <property type="molecule type" value="Genomic_DNA"/>
</dbReference>
<reference evidence="2 3" key="1">
    <citation type="submission" date="2018-09" db="EMBL/GenBank/DDBJ databases">
        <title>Metagenome Assembled Genomes from an Advanced Water Purification Facility.</title>
        <authorList>
            <person name="Stamps B.W."/>
            <person name="Spear J.R."/>
        </authorList>
    </citation>
    <scope>NUCLEOTIDE SEQUENCE [LARGE SCALE GENOMIC DNA]</scope>
    <source>
        <strain evidence="2">Bin_42_2</strain>
    </source>
</reference>
<dbReference type="InterPro" id="IPR000160">
    <property type="entry name" value="GGDEF_dom"/>
</dbReference>
<evidence type="ECO:0000313" key="3">
    <source>
        <dbReference type="Proteomes" id="UP000321374"/>
    </source>
</evidence>
<evidence type="ECO:0000259" key="1">
    <source>
        <dbReference type="Pfam" id="PF00990"/>
    </source>
</evidence>
<dbReference type="AlphaFoldDB" id="A0A5C7WGM6"/>
<feature type="domain" description="GGDEF" evidence="1">
    <location>
        <begin position="2"/>
        <end position="37"/>
    </location>
</feature>
<accession>A0A5C7WGM6</accession>